<feature type="domain" description="Beta-lactamase-related" evidence="2">
    <location>
        <begin position="61"/>
        <end position="352"/>
    </location>
</feature>
<feature type="signal peptide" evidence="1">
    <location>
        <begin position="1"/>
        <end position="24"/>
    </location>
</feature>
<proteinExistence type="predicted"/>
<keyword evidence="3" id="KW-0121">Carboxypeptidase</keyword>
<evidence type="ECO:0000259" key="2">
    <source>
        <dbReference type="Pfam" id="PF00144"/>
    </source>
</evidence>
<dbReference type="RefSeq" id="WP_148597123.1">
    <property type="nucleotide sequence ID" value="NZ_CP042997.1"/>
</dbReference>
<protein>
    <submittedName>
        <fullName evidence="3">D-alanyl-D-alanine-carboxypeptidase/endopeptidase AmpH</fullName>
        <ecNumber evidence="3">3.4.-.-</ecNumber>
    </submittedName>
</protein>
<keyword evidence="3" id="KW-0645">Protease</keyword>
<dbReference type="OrthoDB" id="3795970at2"/>
<dbReference type="InterPro" id="IPR050789">
    <property type="entry name" value="Diverse_Enzym_Activities"/>
</dbReference>
<evidence type="ECO:0000313" key="3">
    <source>
        <dbReference type="EMBL" id="QEH37587.1"/>
    </source>
</evidence>
<dbReference type="PANTHER" id="PTHR43283:SF7">
    <property type="entry name" value="BETA-LACTAMASE-RELATED DOMAIN-CONTAINING PROTEIN"/>
    <property type="match status" value="1"/>
</dbReference>
<dbReference type="Gene3D" id="3.40.710.10">
    <property type="entry name" value="DD-peptidase/beta-lactamase superfamily"/>
    <property type="match status" value="1"/>
</dbReference>
<dbReference type="InterPro" id="IPR001466">
    <property type="entry name" value="Beta-lactam-related"/>
</dbReference>
<dbReference type="Proteomes" id="UP000324233">
    <property type="component" value="Chromosome"/>
</dbReference>
<reference evidence="3 4" key="1">
    <citation type="submission" date="2019-08" db="EMBL/GenBank/DDBJ databases">
        <title>Deep-cultivation of Planctomycetes and their phenomic and genomic characterization uncovers novel biology.</title>
        <authorList>
            <person name="Wiegand S."/>
            <person name="Jogler M."/>
            <person name="Boedeker C."/>
            <person name="Pinto D."/>
            <person name="Vollmers J."/>
            <person name="Rivas-Marin E."/>
            <person name="Kohn T."/>
            <person name="Peeters S.H."/>
            <person name="Heuer A."/>
            <person name="Rast P."/>
            <person name="Oberbeckmann S."/>
            <person name="Bunk B."/>
            <person name="Jeske O."/>
            <person name="Meyerdierks A."/>
            <person name="Storesund J.E."/>
            <person name="Kallscheuer N."/>
            <person name="Luecker S."/>
            <person name="Lage O.M."/>
            <person name="Pohl T."/>
            <person name="Merkel B.J."/>
            <person name="Hornburger P."/>
            <person name="Mueller R.-W."/>
            <person name="Bruemmer F."/>
            <person name="Labrenz M."/>
            <person name="Spormann A.M."/>
            <person name="Op den Camp H."/>
            <person name="Overmann J."/>
            <person name="Amann R."/>
            <person name="Jetten M.S.M."/>
            <person name="Mascher T."/>
            <person name="Medema M.H."/>
            <person name="Devos D.P."/>
            <person name="Kaster A.-K."/>
            <person name="Ovreas L."/>
            <person name="Rohde M."/>
            <person name="Galperin M.Y."/>
            <person name="Jogler C."/>
        </authorList>
    </citation>
    <scope>NUCLEOTIDE SEQUENCE [LARGE SCALE GENOMIC DNA]</scope>
    <source>
        <strain evidence="3 4">OJF2</strain>
    </source>
</reference>
<dbReference type="GO" id="GO:0004180">
    <property type="term" value="F:carboxypeptidase activity"/>
    <property type="evidence" value="ECO:0007669"/>
    <property type="project" value="UniProtKB-KW"/>
</dbReference>
<keyword evidence="1" id="KW-0732">Signal</keyword>
<dbReference type="EMBL" id="CP042997">
    <property type="protein sequence ID" value="QEH37587.1"/>
    <property type="molecule type" value="Genomic_DNA"/>
</dbReference>
<dbReference type="SUPFAM" id="SSF56601">
    <property type="entry name" value="beta-lactamase/transpeptidase-like"/>
    <property type="match status" value="1"/>
</dbReference>
<evidence type="ECO:0000313" key="4">
    <source>
        <dbReference type="Proteomes" id="UP000324233"/>
    </source>
</evidence>
<dbReference type="AlphaFoldDB" id="A0A5B9WAU2"/>
<name>A0A5B9WAU2_9BACT</name>
<keyword evidence="4" id="KW-1185">Reference proteome</keyword>
<dbReference type="KEGG" id="agv:OJF2_61780"/>
<dbReference type="PANTHER" id="PTHR43283">
    <property type="entry name" value="BETA-LACTAMASE-RELATED"/>
    <property type="match status" value="1"/>
</dbReference>
<sequence length="392" mass="42565" precursor="true">MKRLDRWRSPVAIACAWAALSAFARGDEPARRKAWEWGPPSMDDAGIDRSAMEKVWTSLEGRRTTALLVIRHDRVAYERYAGGHGRHRPHYTASMAKAIVGGLGLILAMGDGLIRPDDPAARYVPGWGRDASRRAITVRQLATHTSGIEDAEGGGVPHEWLRGWKGDFWRYLPPPRDPFTLARDEASIIDVPGTRARYSNPGVAMLAYCLAASLRGAPDPDLRNLLKHRVMEPLGVPYDEWSIGYGKTTQVDGLPLVATWGGGSYSPDAVARVGRLMLRRGVWEGHQRLRPEAVARALEPGCVPGHSGLGWWVNQGADGTRLWRSAPDDAFGGAGAGHQLLLVVPSLDVIVVRNGEPLDPALDFDEALDRHLIGPVLGTLAAPVGTARPGAR</sequence>
<dbReference type="Pfam" id="PF00144">
    <property type="entry name" value="Beta-lactamase"/>
    <property type="match status" value="1"/>
</dbReference>
<evidence type="ECO:0000256" key="1">
    <source>
        <dbReference type="SAM" id="SignalP"/>
    </source>
</evidence>
<dbReference type="EC" id="3.4.-.-" evidence="3"/>
<organism evidence="3 4">
    <name type="scientific">Aquisphaera giovannonii</name>
    <dbReference type="NCBI Taxonomy" id="406548"/>
    <lineage>
        <taxon>Bacteria</taxon>
        <taxon>Pseudomonadati</taxon>
        <taxon>Planctomycetota</taxon>
        <taxon>Planctomycetia</taxon>
        <taxon>Isosphaerales</taxon>
        <taxon>Isosphaeraceae</taxon>
        <taxon>Aquisphaera</taxon>
    </lineage>
</organism>
<keyword evidence="3" id="KW-0378">Hydrolase</keyword>
<accession>A0A5B9WAU2</accession>
<gene>
    <name evidence="3" type="primary">ampH</name>
    <name evidence="3" type="ORF">OJF2_61780</name>
</gene>
<dbReference type="InterPro" id="IPR012338">
    <property type="entry name" value="Beta-lactam/transpept-like"/>
</dbReference>
<feature type="chain" id="PRO_5022839992" evidence="1">
    <location>
        <begin position="25"/>
        <end position="392"/>
    </location>
</feature>